<accession>A0A175VLJ6</accession>
<feature type="compositionally biased region" description="Basic and acidic residues" evidence="1">
    <location>
        <begin position="44"/>
        <end position="64"/>
    </location>
</feature>
<dbReference type="SUPFAM" id="SSF160214">
    <property type="entry name" value="FlaG-like"/>
    <property type="match status" value="1"/>
</dbReference>
<dbReference type="Gene3D" id="3.30.160.170">
    <property type="entry name" value="FlaG-like"/>
    <property type="match status" value="1"/>
</dbReference>
<dbReference type="Pfam" id="PF03646">
    <property type="entry name" value="FlaG"/>
    <property type="match status" value="1"/>
</dbReference>
<dbReference type="InterPro" id="IPR005186">
    <property type="entry name" value="FlaG"/>
</dbReference>
<protein>
    <recommendedName>
        <fullName evidence="4">Flagellin</fullName>
    </recommendedName>
</protein>
<organism evidence="2 3">
    <name type="scientific">Aeromonas enteropelogenes</name>
    <name type="common">Aeromonas trota</name>
    <dbReference type="NCBI Taxonomy" id="29489"/>
    <lineage>
        <taxon>Bacteria</taxon>
        <taxon>Pseudomonadati</taxon>
        <taxon>Pseudomonadota</taxon>
        <taxon>Gammaproteobacteria</taxon>
        <taxon>Aeromonadales</taxon>
        <taxon>Aeromonadaceae</taxon>
        <taxon>Aeromonas</taxon>
    </lineage>
</organism>
<gene>
    <name evidence="2" type="ORF">LCR_06650</name>
</gene>
<evidence type="ECO:0000256" key="1">
    <source>
        <dbReference type="SAM" id="MobiDB-lite"/>
    </source>
</evidence>
<dbReference type="AlphaFoldDB" id="A0A175VLJ6"/>
<sequence>MEDIMANEVNLGSASSYAFPKTESSSREATAFVLAQQKEDVAKKRQQELDEATKQEAAAKEETKSVSLEEQVQELQSIVSIKGWYLNISKDNELGKTIVKLLDKDSGEVIRQIPSEELLSISKRFRELEQSGLDESHRKGLLFDKSV</sequence>
<reference evidence="2 3" key="1">
    <citation type="submission" date="2016-02" db="EMBL/GenBank/DDBJ databases">
        <title>Draft genome sequence of Aeromonas trota strain 1999lcr isolated from cerebrospinal fluid (CSF).</title>
        <authorList>
            <person name="Dallagassa C.B."/>
            <person name="Prediger K.C."/>
            <person name="Weiss V.A."/>
            <person name="Assis F.E."/>
            <person name="Baura V."/>
            <person name="Cruz L.M."/>
            <person name="Souza E.M."/>
            <person name="Pedrosa F.O."/>
            <person name="Fadel-Picheth C.M."/>
        </authorList>
    </citation>
    <scope>NUCLEOTIDE SEQUENCE [LARGE SCALE GENOMIC DNA]</scope>
    <source>
        <strain evidence="2 3">1999lcr</strain>
    </source>
</reference>
<evidence type="ECO:0008006" key="4">
    <source>
        <dbReference type="Google" id="ProtNLM"/>
    </source>
</evidence>
<comment type="caution">
    <text evidence="2">The sequence shown here is derived from an EMBL/GenBank/DDBJ whole genome shotgun (WGS) entry which is preliminary data.</text>
</comment>
<feature type="region of interest" description="Disordered" evidence="1">
    <location>
        <begin position="44"/>
        <end position="65"/>
    </location>
</feature>
<proteinExistence type="predicted"/>
<evidence type="ECO:0000313" key="3">
    <source>
        <dbReference type="Proteomes" id="UP000078435"/>
    </source>
</evidence>
<dbReference type="InterPro" id="IPR035924">
    <property type="entry name" value="FlaG-like_sf"/>
</dbReference>
<evidence type="ECO:0000313" key="2">
    <source>
        <dbReference type="EMBL" id="KXU81383.1"/>
    </source>
</evidence>
<dbReference type="PANTHER" id="PTHR37166:SF1">
    <property type="entry name" value="PROTEIN FLAG"/>
    <property type="match status" value="1"/>
</dbReference>
<dbReference type="EMBL" id="JMGO02000002">
    <property type="protein sequence ID" value="KXU81383.1"/>
    <property type="molecule type" value="Genomic_DNA"/>
</dbReference>
<dbReference type="Proteomes" id="UP000078435">
    <property type="component" value="Unassembled WGS sequence"/>
</dbReference>
<name>A0A175VLJ6_AEREN</name>
<dbReference type="PANTHER" id="PTHR37166">
    <property type="entry name" value="PROTEIN FLAG"/>
    <property type="match status" value="1"/>
</dbReference>